<evidence type="ECO:0008006" key="3">
    <source>
        <dbReference type="Google" id="ProtNLM"/>
    </source>
</evidence>
<accession>A0A1H9J5U8</accession>
<gene>
    <name evidence="1" type="ORF">SAMN05444359_11698</name>
</gene>
<dbReference type="AlphaFoldDB" id="A0A1H9J5U8"/>
<evidence type="ECO:0000313" key="1">
    <source>
        <dbReference type="EMBL" id="SEQ82137.1"/>
    </source>
</evidence>
<reference evidence="2" key="1">
    <citation type="submission" date="2016-10" db="EMBL/GenBank/DDBJ databases">
        <authorList>
            <person name="Varghese N."/>
            <person name="Submissions S."/>
        </authorList>
    </citation>
    <scope>NUCLEOTIDE SEQUENCE [LARGE SCALE GENOMIC DNA]</scope>
    <source>
        <strain evidence="2">DSM 24740</strain>
    </source>
</reference>
<dbReference type="Proteomes" id="UP000199021">
    <property type="component" value="Unassembled WGS sequence"/>
</dbReference>
<keyword evidence="2" id="KW-1185">Reference proteome</keyword>
<organism evidence="1 2">
    <name type="scientific">Neolewinella agarilytica</name>
    <dbReference type="NCBI Taxonomy" id="478744"/>
    <lineage>
        <taxon>Bacteria</taxon>
        <taxon>Pseudomonadati</taxon>
        <taxon>Bacteroidota</taxon>
        <taxon>Saprospiria</taxon>
        <taxon>Saprospirales</taxon>
        <taxon>Lewinellaceae</taxon>
        <taxon>Neolewinella</taxon>
    </lineage>
</organism>
<proteinExistence type="predicted"/>
<name>A0A1H9J5U8_9BACT</name>
<dbReference type="EMBL" id="FOFB01000016">
    <property type="protein sequence ID" value="SEQ82137.1"/>
    <property type="molecule type" value="Genomic_DNA"/>
</dbReference>
<dbReference type="STRING" id="478744.SAMN05444359_11698"/>
<sequence length="245" mass="28337">MDICSPFFVRKTRPLATMRFILTLLLLFVVLPGLWAQDIPIEQESGTETVFQGFGIHLMPFSIATRYPRLRLGMQYKLERFSLVLDAEYGNDGIRNVILQPDKNDDYRFVGIRPEIRYSLPKLVRELYVGMELPYTRTSQQFSGGYYSEELGPVSVSSARRQRNRFSIIPKIGAQFLEGRFTVDAYMGAGLALVEWTYLDREDLRSVPVGFFNENFAFFNEDRDEGRRSALELSGGFRFGFWLSR</sequence>
<dbReference type="InParanoid" id="A0A1H9J5U8"/>
<evidence type="ECO:0000313" key="2">
    <source>
        <dbReference type="Proteomes" id="UP000199021"/>
    </source>
</evidence>
<protein>
    <recommendedName>
        <fullName evidence="3">Outer membrane protein beta-barrel domain-containing protein</fullName>
    </recommendedName>
</protein>